<name>A0A433Q6F8_9FUNG</name>
<evidence type="ECO:0000313" key="6">
    <source>
        <dbReference type="EMBL" id="RUS25349.1"/>
    </source>
</evidence>
<accession>A0A433Q6F8</accession>
<feature type="region of interest" description="Disordered" evidence="3">
    <location>
        <begin position="344"/>
        <end position="404"/>
    </location>
</feature>
<dbReference type="Gene3D" id="3.20.20.80">
    <property type="entry name" value="Glycosidases"/>
    <property type="match status" value="1"/>
</dbReference>
<dbReference type="SUPFAM" id="SSF51445">
    <property type="entry name" value="(Trans)glycosidases"/>
    <property type="match status" value="1"/>
</dbReference>
<feature type="chain" id="PRO_5019132477" evidence="4">
    <location>
        <begin position="23"/>
        <end position="489"/>
    </location>
</feature>
<feature type="compositionally biased region" description="Low complexity" evidence="3">
    <location>
        <begin position="391"/>
        <end position="400"/>
    </location>
</feature>
<evidence type="ECO:0000259" key="5">
    <source>
        <dbReference type="PROSITE" id="PS51910"/>
    </source>
</evidence>
<dbReference type="EMBL" id="RBNJ01013234">
    <property type="protein sequence ID" value="RUS25349.1"/>
    <property type="molecule type" value="Genomic_DNA"/>
</dbReference>
<evidence type="ECO:0000313" key="7">
    <source>
        <dbReference type="Proteomes" id="UP000274822"/>
    </source>
</evidence>
<dbReference type="Proteomes" id="UP000274822">
    <property type="component" value="Unassembled WGS sequence"/>
</dbReference>
<evidence type="ECO:0000256" key="2">
    <source>
        <dbReference type="ARBA" id="ARBA00023295"/>
    </source>
</evidence>
<dbReference type="GO" id="GO:0005576">
    <property type="term" value="C:extracellular region"/>
    <property type="evidence" value="ECO:0007669"/>
    <property type="project" value="TreeGrafter"/>
</dbReference>
<feature type="signal peptide" evidence="4">
    <location>
        <begin position="1"/>
        <end position="22"/>
    </location>
</feature>
<feature type="domain" description="GH18" evidence="5">
    <location>
        <begin position="38"/>
        <end position="341"/>
    </location>
</feature>
<keyword evidence="1 6" id="KW-0378">Hydrolase</keyword>
<sequence length="489" mass="52288">MVKAFSIISAVCALGLSVLVNAVPFEKRGGSFNPQCNNNVVLYWGQDSAANGNLPLQGRLKEYCDGNSDIIVLAFMTNFHDSTGNPALNFANQCEPSSAFPGTNLLHCPAIGADIKYCQSQGKIVLLSLGGWTSETTAPDANSFADLLWNLFGEGSSKTRPFDDALIDGFDWDIEHAPGVDISAVANRLATHYKSGKKKYYTTIAPFCSGLSTQSYNADFLKNVYVDFIWPQFYNDWCSNAYYGKQAAPGQYYMNYVDWHKWATGGGNPNKNVKLYVGGLAGDHAGNPNDFLGVSATTNQLSSLQKDFPETFGGAMYWDASYAYGQTPNYAGLAKSAMAGGASCKAGRPPKVTNTETATKTSTKTKTHKRKTKTATATDIGTPTSTTADVGGPTPTPTTGSCSQSGQAICSQPGKADGYSQCVNGNWIPRACGPGTVCVQNDSSSISCGFTDGIRSNFQLPIEAGPEKIAKNPLEENPNFPPLQTFRPM</sequence>
<dbReference type="PANTHER" id="PTHR45708">
    <property type="entry name" value="ENDOCHITINASE"/>
    <property type="match status" value="1"/>
</dbReference>
<dbReference type="Pfam" id="PF00704">
    <property type="entry name" value="Glyco_hydro_18"/>
    <property type="match status" value="1"/>
</dbReference>
<dbReference type="InterPro" id="IPR001223">
    <property type="entry name" value="Glyco_hydro18_cat"/>
</dbReference>
<feature type="compositionally biased region" description="Low complexity" evidence="3">
    <location>
        <begin position="351"/>
        <end position="362"/>
    </location>
</feature>
<evidence type="ECO:0000256" key="1">
    <source>
        <dbReference type="ARBA" id="ARBA00022801"/>
    </source>
</evidence>
<dbReference type="GO" id="GO:0004568">
    <property type="term" value="F:chitinase activity"/>
    <property type="evidence" value="ECO:0007669"/>
    <property type="project" value="TreeGrafter"/>
</dbReference>
<dbReference type="InterPro" id="IPR017853">
    <property type="entry name" value="GH"/>
</dbReference>
<gene>
    <name evidence="6" type="ORF">BC938DRAFT_472297</name>
</gene>
<dbReference type="GO" id="GO:0005975">
    <property type="term" value="P:carbohydrate metabolic process"/>
    <property type="evidence" value="ECO:0007669"/>
    <property type="project" value="InterPro"/>
</dbReference>
<evidence type="ECO:0000256" key="3">
    <source>
        <dbReference type="SAM" id="MobiDB-lite"/>
    </source>
</evidence>
<feature type="compositionally biased region" description="Basic residues" evidence="3">
    <location>
        <begin position="363"/>
        <end position="373"/>
    </location>
</feature>
<feature type="compositionally biased region" description="Polar residues" evidence="3">
    <location>
        <begin position="379"/>
        <end position="388"/>
    </location>
</feature>
<organism evidence="6 7">
    <name type="scientific">Jimgerdemannia flammicorona</name>
    <dbReference type="NCBI Taxonomy" id="994334"/>
    <lineage>
        <taxon>Eukaryota</taxon>
        <taxon>Fungi</taxon>
        <taxon>Fungi incertae sedis</taxon>
        <taxon>Mucoromycota</taxon>
        <taxon>Mucoromycotina</taxon>
        <taxon>Endogonomycetes</taxon>
        <taxon>Endogonales</taxon>
        <taxon>Endogonaceae</taxon>
        <taxon>Jimgerdemannia</taxon>
    </lineage>
</organism>
<proteinExistence type="predicted"/>
<dbReference type="PANTHER" id="PTHR45708:SF49">
    <property type="entry name" value="ENDOCHITINASE"/>
    <property type="match status" value="1"/>
</dbReference>
<protein>
    <submittedName>
        <fullName evidence="6">Glycoside hydrolase superfamily</fullName>
    </submittedName>
</protein>
<dbReference type="AlphaFoldDB" id="A0A433Q6F8"/>
<reference evidence="6 7" key="1">
    <citation type="journal article" date="2018" name="New Phytol.">
        <title>Phylogenomics of Endogonaceae and evolution of mycorrhizas within Mucoromycota.</title>
        <authorList>
            <person name="Chang Y."/>
            <person name="Desiro A."/>
            <person name="Na H."/>
            <person name="Sandor L."/>
            <person name="Lipzen A."/>
            <person name="Clum A."/>
            <person name="Barry K."/>
            <person name="Grigoriev I.V."/>
            <person name="Martin F.M."/>
            <person name="Stajich J.E."/>
            <person name="Smith M.E."/>
            <person name="Bonito G."/>
            <person name="Spatafora J.W."/>
        </authorList>
    </citation>
    <scope>NUCLEOTIDE SEQUENCE [LARGE SCALE GENOMIC DNA]</scope>
    <source>
        <strain evidence="6 7">AD002</strain>
    </source>
</reference>
<comment type="caution">
    <text evidence="6">The sequence shown here is derived from an EMBL/GenBank/DDBJ whole genome shotgun (WGS) entry which is preliminary data.</text>
</comment>
<dbReference type="InterPro" id="IPR050542">
    <property type="entry name" value="Glycosyl_Hydrlase18_Chitinase"/>
</dbReference>
<keyword evidence="4" id="KW-0732">Signal</keyword>
<keyword evidence="2" id="KW-0326">Glycosidase</keyword>
<keyword evidence="7" id="KW-1185">Reference proteome</keyword>
<evidence type="ECO:0000256" key="4">
    <source>
        <dbReference type="SAM" id="SignalP"/>
    </source>
</evidence>
<dbReference type="PROSITE" id="PS51910">
    <property type="entry name" value="GH18_2"/>
    <property type="match status" value="1"/>
</dbReference>